<name>A0A2G9RNP0_AQUCT</name>
<dbReference type="PANTHER" id="PTHR21505">
    <property type="entry name" value="MADF DOMAIN-CONTAINING PROTEIN-RELATED"/>
    <property type="match status" value="1"/>
</dbReference>
<reference evidence="2" key="1">
    <citation type="submission" date="2017-08" db="EMBL/GenBank/DDBJ databases">
        <title>Assembly of the North American Bullfrog Genome.</title>
        <authorList>
            <person name="Warren R.L."/>
            <person name="Vandervalk B.P."/>
            <person name="Kucuk E."/>
            <person name="Birol I."/>
            <person name="Helbing C."/>
            <person name="Pandoh P."/>
            <person name="Behsaz B."/>
            <person name="Mohamadi H."/>
            <person name="Chu J."/>
            <person name="Jackman S."/>
            <person name="Hammond S.A."/>
            <person name="Veldhoen N."/>
            <person name="Kirk H."/>
            <person name="Zhao Y."/>
            <person name="Coope R."/>
            <person name="Pleasance S."/>
            <person name="Moore R."/>
            <person name="Holt R."/>
        </authorList>
    </citation>
    <scope>NUCLEOTIDE SEQUENCE</scope>
    <source>
        <strain evidence="2">Bruno</strain>
        <tissue evidence="2">Liver</tissue>
    </source>
</reference>
<protein>
    <recommendedName>
        <fullName evidence="3">MADF domain-containing protein</fullName>
    </recommendedName>
</protein>
<feature type="region of interest" description="Disordered" evidence="1">
    <location>
        <begin position="48"/>
        <end position="140"/>
    </location>
</feature>
<sequence length="158" mass="17571">MYRREHKKIQDSLKSGAAADKVCVPKLWYYSKLRFLDDQTEARQLLSTLPSTLPSTIPSTPAEASQEEPGPFIPDEVDAPSCSQDELSQEEAVPSGREEEAMPSGRQEVAGPSRSLTECQVPPLRITTNRPRKMNRTEEESLALIQEASQMLSNPPQC</sequence>
<dbReference type="AlphaFoldDB" id="A0A2G9RNP0"/>
<gene>
    <name evidence="2" type="ORF">AB205_0074720</name>
</gene>
<dbReference type="PANTHER" id="PTHR21505:SF8">
    <property type="entry name" value="DPT-YFP REPRESSOR BY OVEREXPRESSION, ISOFORM D-RELATED"/>
    <property type="match status" value="1"/>
</dbReference>
<organism evidence="2">
    <name type="scientific">Aquarana catesbeiana</name>
    <name type="common">American bullfrog</name>
    <name type="synonym">Rana catesbeiana</name>
    <dbReference type="NCBI Taxonomy" id="8400"/>
    <lineage>
        <taxon>Eukaryota</taxon>
        <taxon>Metazoa</taxon>
        <taxon>Chordata</taxon>
        <taxon>Craniata</taxon>
        <taxon>Vertebrata</taxon>
        <taxon>Euteleostomi</taxon>
        <taxon>Amphibia</taxon>
        <taxon>Batrachia</taxon>
        <taxon>Anura</taxon>
        <taxon>Neobatrachia</taxon>
        <taxon>Ranoidea</taxon>
        <taxon>Ranidae</taxon>
        <taxon>Aquarana</taxon>
    </lineage>
</organism>
<evidence type="ECO:0000313" key="2">
    <source>
        <dbReference type="EMBL" id="PIO29522.1"/>
    </source>
</evidence>
<proteinExistence type="predicted"/>
<dbReference type="EMBL" id="KV937837">
    <property type="protein sequence ID" value="PIO29522.1"/>
    <property type="molecule type" value="Genomic_DNA"/>
</dbReference>
<dbReference type="OrthoDB" id="8195247at2759"/>
<accession>A0A2G9RNP0</accession>
<evidence type="ECO:0000256" key="1">
    <source>
        <dbReference type="SAM" id="MobiDB-lite"/>
    </source>
</evidence>
<feature type="compositionally biased region" description="Low complexity" evidence="1">
    <location>
        <begin position="48"/>
        <end position="61"/>
    </location>
</feature>
<evidence type="ECO:0008006" key="3">
    <source>
        <dbReference type="Google" id="ProtNLM"/>
    </source>
</evidence>